<dbReference type="InterPro" id="IPR035940">
    <property type="entry name" value="CAP_sf"/>
</dbReference>
<keyword evidence="2" id="KW-0732">Signal</keyword>
<dbReference type="InterPro" id="IPR001283">
    <property type="entry name" value="CRISP-related"/>
</dbReference>
<keyword evidence="5" id="KW-1185">Reference proteome</keyword>
<dbReference type="Gene3D" id="3.40.33.10">
    <property type="entry name" value="CAP"/>
    <property type="match status" value="1"/>
</dbReference>
<dbReference type="CDD" id="cd05380">
    <property type="entry name" value="CAP_euk"/>
    <property type="match status" value="1"/>
</dbReference>
<evidence type="ECO:0000256" key="2">
    <source>
        <dbReference type="SAM" id="SignalP"/>
    </source>
</evidence>
<name>A0A0F7ZYI3_9HYPO</name>
<dbReference type="EMBL" id="KQ030545">
    <property type="protein sequence ID" value="KJZ72522.1"/>
    <property type="molecule type" value="Genomic_DNA"/>
</dbReference>
<dbReference type="Pfam" id="PF00188">
    <property type="entry name" value="CAP"/>
    <property type="match status" value="1"/>
</dbReference>
<sequence>MKSSLFLAATGALLVAAGPIGEIEKREPVTQVVTEWVYATDVTTAIVTLAPGQEPPSDIKQEAAPLPTKVYEEPAGDDEPEVMPAPAPSLPLEIPVQYTPIIRPEPTAEPPPPPKSKPAPKPAPKPDQGSYPSPDNGNLDSYAKAMLDKHNTARQDHKVPLLRWNADLASSAQQSAQNCIDNHDNHGKGFGQNLAWLWSSGSEDNTKVALGGVDGWYKEKNNYNNLYGVPDPTSGNFNDIGHFTQMVWKATTDVGCATNRCQGGSIDWVTVCNYKQPGNVPGQFAKNVLTPLLS</sequence>
<gene>
    <name evidence="4" type="ORF">HIM_08046</name>
</gene>
<dbReference type="AlphaFoldDB" id="A0A0F7ZYI3"/>
<feature type="compositionally biased region" description="Pro residues" evidence="1">
    <location>
        <begin position="107"/>
        <end position="125"/>
    </location>
</feature>
<protein>
    <recommendedName>
        <fullName evidence="3">SCP domain-containing protein</fullName>
    </recommendedName>
</protein>
<accession>A0A0F7ZYI3</accession>
<evidence type="ECO:0000259" key="3">
    <source>
        <dbReference type="SMART" id="SM00198"/>
    </source>
</evidence>
<dbReference type="Proteomes" id="UP000054481">
    <property type="component" value="Unassembled WGS sequence"/>
</dbReference>
<dbReference type="SUPFAM" id="SSF55797">
    <property type="entry name" value="PR-1-like"/>
    <property type="match status" value="1"/>
</dbReference>
<feature type="chain" id="PRO_5002526116" description="SCP domain-containing protein" evidence="2">
    <location>
        <begin position="18"/>
        <end position="294"/>
    </location>
</feature>
<dbReference type="PRINTS" id="PR00837">
    <property type="entry name" value="V5TPXLIKE"/>
</dbReference>
<feature type="region of interest" description="Disordered" evidence="1">
    <location>
        <begin position="70"/>
        <end position="141"/>
    </location>
</feature>
<proteinExistence type="predicted"/>
<dbReference type="SMART" id="SM00198">
    <property type="entry name" value="SCP"/>
    <property type="match status" value="1"/>
</dbReference>
<feature type="signal peptide" evidence="2">
    <location>
        <begin position="1"/>
        <end position="17"/>
    </location>
</feature>
<reference evidence="4 5" key="1">
    <citation type="journal article" date="2014" name="Genome Biol. Evol.">
        <title>Comparative genomics and transcriptomics analyses reveal divergent lifestyle features of nematode endoparasitic fungus Hirsutella minnesotensis.</title>
        <authorList>
            <person name="Lai Y."/>
            <person name="Liu K."/>
            <person name="Zhang X."/>
            <person name="Zhang X."/>
            <person name="Li K."/>
            <person name="Wang N."/>
            <person name="Shu C."/>
            <person name="Wu Y."/>
            <person name="Wang C."/>
            <person name="Bushley K.E."/>
            <person name="Xiang M."/>
            <person name="Liu X."/>
        </authorList>
    </citation>
    <scope>NUCLEOTIDE SEQUENCE [LARGE SCALE GENOMIC DNA]</scope>
    <source>
        <strain evidence="4 5">3608</strain>
    </source>
</reference>
<dbReference type="InterPro" id="IPR018244">
    <property type="entry name" value="Allrgn_V5/Tpx1_CS"/>
</dbReference>
<evidence type="ECO:0000313" key="4">
    <source>
        <dbReference type="EMBL" id="KJZ72522.1"/>
    </source>
</evidence>
<dbReference type="InterPro" id="IPR014044">
    <property type="entry name" value="CAP_dom"/>
</dbReference>
<evidence type="ECO:0000256" key="1">
    <source>
        <dbReference type="SAM" id="MobiDB-lite"/>
    </source>
</evidence>
<dbReference type="OrthoDB" id="337038at2759"/>
<evidence type="ECO:0000313" key="5">
    <source>
        <dbReference type="Proteomes" id="UP000054481"/>
    </source>
</evidence>
<feature type="compositionally biased region" description="Polar residues" evidence="1">
    <location>
        <begin position="130"/>
        <end position="139"/>
    </location>
</feature>
<dbReference type="GO" id="GO:0005576">
    <property type="term" value="C:extracellular region"/>
    <property type="evidence" value="ECO:0007669"/>
    <property type="project" value="InterPro"/>
</dbReference>
<dbReference type="PROSITE" id="PS01009">
    <property type="entry name" value="CRISP_1"/>
    <property type="match status" value="1"/>
</dbReference>
<organism evidence="4 5">
    <name type="scientific">Hirsutella minnesotensis 3608</name>
    <dbReference type="NCBI Taxonomy" id="1043627"/>
    <lineage>
        <taxon>Eukaryota</taxon>
        <taxon>Fungi</taxon>
        <taxon>Dikarya</taxon>
        <taxon>Ascomycota</taxon>
        <taxon>Pezizomycotina</taxon>
        <taxon>Sordariomycetes</taxon>
        <taxon>Hypocreomycetidae</taxon>
        <taxon>Hypocreales</taxon>
        <taxon>Ophiocordycipitaceae</taxon>
        <taxon>Hirsutella</taxon>
    </lineage>
</organism>
<dbReference type="PANTHER" id="PTHR10334">
    <property type="entry name" value="CYSTEINE-RICH SECRETORY PROTEIN-RELATED"/>
    <property type="match status" value="1"/>
</dbReference>
<feature type="domain" description="SCP" evidence="3">
    <location>
        <begin position="141"/>
        <end position="282"/>
    </location>
</feature>